<dbReference type="PANTHER" id="PTHR43689">
    <property type="entry name" value="HYDROLASE"/>
    <property type="match status" value="1"/>
</dbReference>
<dbReference type="SUPFAM" id="SSF53474">
    <property type="entry name" value="alpha/beta-Hydrolases"/>
    <property type="match status" value="1"/>
</dbReference>
<protein>
    <submittedName>
        <fullName evidence="2">Pimeloyl-ACP methyl ester carboxylesterase</fullName>
    </submittedName>
</protein>
<gene>
    <name evidence="2" type="ORF">SAMN05660464_0101</name>
</gene>
<reference evidence="3" key="1">
    <citation type="submission" date="2016-10" db="EMBL/GenBank/DDBJ databases">
        <authorList>
            <person name="Varghese N."/>
            <person name="Submissions S."/>
        </authorList>
    </citation>
    <scope>NUCLEOTIDE SEQUENCE [LARGE SCALE GENOMIC DNA]</scope>
    <source>
        <strain evidence="3">DSM 44208</strain>
    </source>
</reference>
<evidence type="ECO:0000313" key="3">
    <source>
        <dbReference type="Proteomes" id="UP000198857"/>
    </source>
</evidence>
<proteinExistence type="predicted"/>
<evidence type="ECO:0000259" key="1">
    <source>
        <dbReference type="Pfam" id="PF12697"/>
    </source>
</evidence>
<sequence>MRSRLGLPFGTTGPVPPVIPRLVLVPGLGLDGRSSWRLRRRVPADLVLLPGMGRSAPVPGLDVLAARLRARLGTGPVVLVGHSQGCQVVAAAAVDPRVAGVVLLGPTTDPRLRSVRRLAGWWLRTALREPTWQLPLVLVQWLSTGPRAMRALWRVASPDRIDARLRAVGVPVTVVRGTRDRLCPADWARQVAAAAPRGSLVELPGAAHMTLQTHPDAVAAVLRAALAGATSTGGDGFRGVSP</sequence>
<keyword evidence="3" id="KW-1185">Reference proteome</keyword>
<dbReference type="GO" id="GO:0003824">
    <property type="term" value="F:catalytic activity"/>
    <property type="evidence" value="ECO:0007669"/>
    <property type="project" value="UniProtKB-ARBA"/>
</dbReference>
<dbReference type="AlphaFoldDB" id="A0A1I5U699"/>
<evidence type="ECO:0000313" key="2">
    <source>
        <dbReference type="EMBL" id="SFP90780.1"/>
    </source>
</evidence>
<dbReference type="PANTHER" id="PTHR43689:SF8">
    <property type="entry name" value="ALPHA_BETA-HYDROLASES SUPERFAMILY PROTEIN"/>
    <property type="match status" value="1"/>
</dbReference>
<dbReference type="EMBL" id="FOWQ01000010">
    <property type="protein sequence ID" value="SFP90780.1"/>
    <property type="molecule type" value="Genomic_DNA"/>
</dbReference>
<dbReference type="OrthoDB" id="9769541at2"/>
<feature type="domain" description="AB hydrolase-1" evidence="1">
    <location>
        <begin position="22"/>
        <end position="221"/>
    </location>
</feature>
<dbReference type="InterPro" id="IPR000073">
    <property type="entry name" value="AB_hydrolase_1"/>
</dbReference>
<dbReference type="Proteomes" id="UP000198857">
    <property type="component" value="Unassembled WGS sequence"/>
</dbReference>
<dbReference type="STRING" id="1523247.SAMN05660464_0101"/>
<name>A0A1I5U699_9ACTN</name>
<dbReference type="Pfam" id="PF12697">
    <property type="entry name" value="Abhydrolase_6"/>
    <property type="match status" value="1"/>
</dbReference>
<dbReference type="Gene3D" id="3.40.50.1820">
    <property type="entry name" value="alpha/beta hydrolase"/>
    <property type="match status" value="1"/>
</dbReference>
<dbReference type="InterPro" id="IPR029058">
    <property type="entry name" value="AB_hydrolase_fold"/>
</dbReference>
<organism evidence="2 3">
    <name type="scientific">Geodermatophilus dictyosporus</name>
    <dbReference type="NCBI Taxonomy" id="1523247"/>
    <lineage>
        <taxon>Bacteria</taxon>
        <taxon>Bacillati</taxon>
        <taxon>Actinomycetota</taxon>
        <taxon>Actinomycetes</taxon>
        <taxon>Geodermatophilales</taxon>
        <taxon>Geodermatophilaceae</taxon>
        <taxon>Geodermatophilus</taxon>
    </lineage>
</organism>
<accession>A0A1I5U699</accession>